<dbReference type="Gene3D" id="3.40.640.10">
    <property type="entry name" value="Type I PLP-dependent aspartate aminotransferase-like (Major domain)"/>
    <property type="match status" value="1"/>
</dbReference>
<dbReference type="AlphaFoldDB" id="A0AAW0GTU6"/>
<dbReference type="InterPro" id="IPR015421">
    <property type="entry name" value="PyrdxlP-dep_Trfase_major"/>
</dbReference>
<gene>
    <name evidence="1" type="ORF">QCA50_000113</name>
</gene>
<comment type="caution">
    <text evidence="1">The sequence shown here is derived from an EMBL/GenBank/DDBJ whole genome shotgun (WGS) entry which is preliminary data.</text>
</comment>
<sequence>MSPKPTLSGTDLLHGDHDVPKGLEVSPAISVSTTFRAPRPWSEDDGLKDLDPWNPERHVYSRYTQDVSTRAEKILSKINQGYALTYASGLASAYAAVVHLAPKRIAITGGYHGCHMVIEMYQNSRQERFSSLT</sequence>
<proteinExistence type="predicted"/>
<name>A0AAW0GTU6_9APHY</name>
<accession>A0AAW0GTU6</accession>
<evidence type="ECO:0000313" key="2">
    <source>
        <dbReference type="Proteomes" id="UP001385951"/>
    </source>
</evidence>
<keyword evidence="2" id="KW-1185">Reference proteome</keyword>
<protein>
    <submittedName>
        <fullName evidence="1">Uncharacterized protein</fullName>
    </submittedName>
</protein>
<dbReference type="Proteomes" id="UP001385951">
    <property type="component" value="Unassembled WGS sequence"/>
</dbReference>
<evidence type="ECO:0000313" key="1">
    <source>
        <dbReference type="EMBL" id="KAK7695477.1"/>
    </source>
</evidence>
<dbReference type="EMBL" id="JASBNA010000001">
    <property type="protein sequence ID" value="KAK7695477.1"/>
    <property type="molecule type" value="Genomic_DNA"/>
</dbReference>
<reference evidence="1 2" key="1">
    <citation type="submission" date="2022-09" db="EMBL/GenBank/DDBJ databases">
        <authorList>
            <person name="Palmer J.M."/>
        </authorList>
    </citation>
    <scope>NUCLEOTIDE SEQUENCE [LARGE SCALE GENOMIC DNA]</scope>
    <source>
        <strain evidence="1 2">DSM 7382</strain>
    </source>
</reference>
<organism evidence="1 2">
    <name type="scientific">Cerrena zonata</name>
    <dbReference type="NCBI Taxonomy" id="2478898"/>
    <lineage>
        <taxon>Eukaryota</taxon>
        <taxon>Fungi</taxon>
        <taxon>Dikarya</taxon>
        <taxon>Basidiomycota</taxon>
        <taxon>Agaricomycotina</taxon>
        <taxon>Agaricomycetes</taxon>
        <taxon>Polyporales</taxon>
        <taxon>Cerrenaceae</taxon>
        <taxon>Cerrena</taxon>
    </lineage>
</organism>